<dbReference type="EMBL" id="JBJKFK010002548">
    <property type="protein sequence ID" value="KAL3310939.1"/>
    <property type="molecule type" value="Genomic_DNA"/>
</dbReference>
<dbReference type="GO" id="GO:0004930">
    <property type="term" value="F:G protein-coupled receptor activity"/>
    <property type="evidence" value="ECO:0007669"/>
    <property type="project" value="UniProtKB-KW"/>
</dbReference>
<dbReference type="InterPro" id="IPR017452">
    <property type="entry name" value="GPCR_Rhodpsn_7TM"/>
</dbReference>
<keyword evidence="9" id="KW-0807">Transducer</keyword>
<evidence type="ECO:0000256" key="9">
    <source>
        <dbReference type="ARBA" id="ARBA00023224"/>
    </source>
</evidence>
<feature type="transmembrane region" description="Helical" evidence="10">
    <location>
        <begin position="57"/>
        <end position="75"/>
    </location>
</feature>
<evidence type="ECO:0000256" key="4">
    <source>
        <dbReference type="ARBA" id="ARBA00022989"/>
    </source>
</evidence>
<dbReference type="PROSITE" id="PS50262">
    <property type="entry name" value="G_PROTEIN_RECEP_F1_2"/>
    <property type="match status" value="1"/>
</dbReference>
<evidence type="ECO:0000256" key="1">
    <source>
        <dbReference type="ARBA" id="ARBA00004651"/>
    </source>
</evidence>
<evidence type="ECO:0000256" key="10">
    <source>
        <dbReference type="SAM" id="Phobius"/>
    </source>
</evidence>
<comment type="caution">
    <text evidence="12">The sequence shown here is derived from an EMBL/GenBank/DDBJ whole genome shotgun (WGS) entry which is preliminary data.</text>
</comment>
<dbReference type="PANTHER" id="PTHR24246">
    <property type="entry name" value="OLFACTORY RECEPTOR AND ADENOSINE RECEPTOR"/>
    <property type="match status" value="1"/>
</dbReference>
<dbReference type="AlphaFoldDB" id="A0ABD2PUB9"/>
<evidence type="ECO:0000256" key="2">
    <source>
        <dbReference type="ARBA" id="ARBA00022475"/>
    </source>
</evidence>
<keyword evidence="3 10" id="KW-0812">Transmembrane</keyword>
<keyword evidence="6 10" id="KW-0472">Membrane</keyword>
<evidence type="ECO:0000256" key="8">
    <source>
        <dbReference type="ARBA" id="ARBA00023180"/>
    </source>
</evidence>
<evidence type="ECO:0000256" key="5">
    <source>
        <dbReference type="ARBA" id="ARBA00023040"/>
    </source>
</evidence>
<dbReference type="Proteomes" id="UP001626550">
    <property type="component" value="Unassembled WGS sequence"/>
</dbReference>
<feature type="transmembrane region" description="Helical" evidence="10">
    <location>
        <begin position="137"/>
        <end position="159"/>
    </location>
</feature>
<name>A0ABD2PUB9_9PLAT</name>
<feature type="transmembrane region" description="Helical" evidence="10">
    <location>
        <begin position="246"/>
        <end position="270"/>
    </location>
</feature>
<feature type="domain" description="G-protein coupled receptors family 1 profile" evidence="11">
    <location>
        <begin position="66"/>
        <end position="365"/>
    </location>
</feature>
<keyword evidence="8" id="KW-0325">Glycoprotein</keyword>
<dbReference type="PANTHER" id="PTHR24246:SF27">
    <property type="entry name" value="ADENOSINE RECEPTOR, ISOFORM A"/>
    <property type="match status" value="1"/>
</dbReference>
<organism evidence="12 13">
    <name type="scientific">Cichlidogyrus casuarinus</name>
    <dbReference type="NCBI Taxonomy" id="1844966"/>
    <lineage>
        <taxon>Eukaryota</taxon>
        <taxon>Metazoa</taxon>
        <taxon>Spiralia</taxon>
        <taxon>Lophotrochozoa</taxon>
        <taxon>Platyhelminthes</taxon>
        <taxon>Monogenea</taxon>
        <taxon>Monopisthocotylea</taxon>
        <taxon>Dactylogyridea</taxon>
        <taxon>Ancyrocephalidae</taxon>
        <taxon>Cichlidogyrus</taxon>
    </lineage>
</organism>
<dbReference type="SUPFAM" id="SSF81321">
    <property type="entry name" value="Family A G protein-coupled receptor-like"/>
    <property type="match status" value="1"/>
</dbReference>
<protein>
    <recommendedName>
        <fullName evidence="11">G-protein coupled receptors family 1 profile domain-containing protein</fullName>
    </recommendedName>
</protein>
<feature type="transmembrane region" description="Helical" evidence="10">
    <location>
        <begin position="95"/>
        <end position="116"/>
    </location>
</feature>
<evidence type="ECO:0000256" key="3">
    <source>
        <dbReference type="ARBA" id="ARBA00022692"/>
    </source>
</evidence>
<evidence type="ECO:0000259" key="11">
    <source>
        <dbReference type="PROSITE" id="PS50262"/>
    </source>
</evidence>
<evidence type="ECO:0000256" key="7">
    <source>
        <dbReference type="ARBA" id="ARBA00023170"/>
    </source>
</evidence>
<evidence type="ECO:0000313" key="13">
    <source>
        <dbReference type="Proteomes" id="UP001626550"/>
    </source>
</evidence>
<comment type="subcellular location">
    <subcellularLocation>
        <location evidence="1">Cell membrane</location>
        <topology evidence="1">Multi-pass membrane protein</topology>
    </subcellularLocation>
</comment>
<reference evidence="12 13" key="1">
    <citation type="submission" date="2024-11" db="EMBL/GenBank/DDBJ databases">
        <title>Adaptive evolution of stress response genes in parasites aligns with host niche diversity.</title>
        <authorList>
            <person name="Hahn C."/>
            <person name="Resl P."/>
        </authorList>
    </citation>
    <scope>NUCLEOTIDE SEQUENCE [LARGE SCALE GENOMIC DNA]</scope>
    <source>
        <strain evidence="12">EGGRZ-B1_66</strain>
        <tissue evidence="12">Body</tissue>
    </source>
</reference>
<evidence type="ECO:0000313" key="12">
    <source>
        <dbReference type="EMBL" id="KAL3310939.1"/>
    </source>
</evidence>
<proteinExistence type="predicted"/>
<keyword evidence="7" id="KW-0675">Receptor</keyword>
<dbReference type="Gene3D" id="1.20.1070.10">
    <property type="entry name" value="Rhodopsin 7-helix transmembrane proteins"/>
    <property type="match status" value="1"/>
</dbReference>
<accession>A0ABD2PUB9</accession>
<keyword evidence="13" id="KW-1185">Reference proteome</keyword>
<keyword evidence="5" id="KW-0297">G-protein coupled receptor</keyword>
<feature type="transmembrane region" description="Helical" evidence="10">
    <location>
        <begin position="345"/>
        <end position="369"/>
    </location>
</feature>
<gene>
    <name evidence="12" type="ORF">Ciccas_010487</name>
</gene>
<keyword evidence="4 10" id="KW-1133">Transmembrane helix</keyword>
<feature type="transmembrane region" description="Helical" evidence="10">
    <location>
        <begin position="307"/>
        <end position="333"/>
    </location>
</feature>
<feature type="transmembrane region" description="Helical" evidence="10">
    <location>
        <begin position="191"/>
        <end position="212"/>
    </location>
</feature>
<feature type="transmembrane region" description="Helical" evidence="10">
    <location>
        <begin position="165"/>
        <end position="186"/>
    </location>
</feature>
<sequence length="391" mass="45006">MPVEKLMFSEQLATFIYTEQNCSSDIWNISDARNTQQQPHGISGCDGEIPKSMLIQAILNSVSIISNMLCTYGFVRQLLQENSRRKENVSMNKVLFILSLSETIFATALLVVYLILMRIPSLCRQIITLSVEDARESFWKLISLPIFSSLLMILVDFFSTFKNCISCIITLLRMEAILCPISVFVLRSTKIFRLILALLAMLICPIVLIPLFTNRNIVCFNEFDNKIELFRENWIPGITRKSIKTFSFFMGVFIPWVVIFSATVVLLIAISRASKNLLRTTSDVADRTSKVVIRHKKSKQVKNHTKASLAILIFSITFTLFEFPRFIACILYYNNKGLDLEQIVLFTEVASCFSILNSILNFFIFLLFMPRFRKQFCFKTQEFSFSRQTVC</sequence>
<keyword evidence="2" id="KW-1003">Cell membrane</keyword>
<evidence type="ECO:0000256" key="6">
    <source>
        <dbReference type="ARBA" id="ARBA00023136"/>
    </source>
</evidence>
<dbReference type="GO" id="GO:0005886">
    <property type="term" value="C:plasma membrane"/>
    <property type="evidence" value="ECO:0007669"/>
    <property type="project" value="UniProtKB-SubCell"/>
</dbReference>